<organism evidence="1 2">
    <name type="scientific">Melastoma candidum</name>
    <dbReference type="NCBI Taxonomy" id="119954"/>
    <lineage>
        <taxon>Eukaryota</taxon>
        <taxon>Viridiplantae</taxon>
        <taxon>Streptophyta</taxon>
        <taxon>Embryophyta</taxon>
        <taxon>Tracheophyta</taxon>
        <taxon>Spermatophyta</taxon>
        <taxon>Magnoliopsida</taxon>
        <taxon>eudicotyledons</taxon>
        <taxon>Gunneridae</taxon>
        <taxon>Pentapetalae</taxon>
        <taxon>rosids</taxon>
        <taxon>malvids</taxon>
        <taxon>Myrtales</taxon>
        <taxon>Melastomataceae</taxon>
        <taxon>Melastomatoideae</taxon>
        <taxon>Melastomateae</taxon>
        <taxon>Melastoma</taxon>
    </lineage>
</organism>
<comment type="caution">
    <text evidence="1">The sequence shown here is derived from an EMBL/GenBank/DDBJ whole genome shotgun (WGS) entry which is preliminary data.</text>
</comment>
<evidence type="ECO:0000313" key="2">
    <source>
        <dbReference type="Proteomes" id="UP001057402"/>
    </source>
</evidence>
<reference evidence="2" key="1">
    <citation type="journal article" date="2023" name="Front. Plant Sci.">
        <title>Chromosomal-level genome assembly of Melastoma candidum provides insights into trichome evolution.</title>
        <authorList>
            <person name="Zhong Y."/>
            <person name="Wu W."/>
            <person name="Sun C."/>
            <person name="Zou P."/>
            <person name="Liu Y."/>
            <person name="Dai S."/>
            <person name="Zhou R."/>
        </authorList>
    </citation>
    <scope>NUCLEOTIDE SEQUENCE [LARGE SCALE GENOMIC DNA]</scope>
</reference>
<proteinExistence type="predicted"/>
<dbReference type="Proteomes" id="UP001057402">
    <property type="component" value="Chromosome 3"/>
</dbReference>
<name>A0ACB9RZP2_9MYRT</name>
<sequence length="415" mass="45969">MAPENKLGSFFNSLQEIPRSHEDLSSVFFLFCLKLFHYSEEKNGKPVANSGKTTALAFMHAFKFSISLGLAVLLGLAYSRENGFWAGLPVAKSYAAAREATFKMANAKAKGTVLGTVYGVIGCALFHHFPLKFIALVPWFLFSSLLMKSRMYGRAGWLFAAIGAVLILGRRNFGQPSEFAIARIVETLIGLSCSIVVETTIRPNRPPSMAKAELKNCFKALHESIAGLTGSKSRKAESLTKLRKCVHELGLYINEATVEPSFWFSPFNCSCYRKLHGSLLKQVDLMHFKIKALGQFEEELAKLEVPVKDVLDKSHGDNDLFGHLFSAPIKYFEEAIVIKSTVVPDEKLEKGGEVADIELEEKSAKSTTGSPNGHAEVWDPIRDAMVSYMEHSRDVMDAITDEEKWRDTRGGVALS</sequence>
<gene>
    <name evidence="1" type="ORF">MLD38_009638</name>
</gene>
<accession>A0ACB9RZP2</accession>
<evidence type="ECO:0000313" key="1">
    <source>
        <dbReference type="EMBL" id="KAI4383843.1"/>
    </source>
</evidence>
<keyword evidence="2" id="KW-1185">Reference proteome</keyword>
<dbReference type="EMBL" id="CM042882">
    <property type="protein sequence ID" value="KAI4383843.1"/>
    <property type="molecule type" value="Genomic_DNA"/>
</dbReference>
<protein>
    <submittedName>
        <fullName evidence="1">Uncharacterized protein</fullName>
    </submittedName>
</protein>